<evidence type="ECO:0000259" key="1">
    <source>
        <dbReference type="Pfam" id="PF01494"/>
    </source>
</evidence>
<keyword evidence="3" id="KW-1185">Reference proteome</keyword>
<dbReference type="Gene3D" id="3.50.50.60">
    <property type="entry name" value="FAD/NAD(P)-binding domain"/>
    <property type="match status" value="1"/>
</dbReference>
<dbReference type="RefSeq" id="WP_063673236.1">
    <property type="nucleotide sequence ID" value="NZ_CP014841.1"/>
</dbReference>
<dbReference type="PANTHER" id="PTHR43747:SF1">
    <property type="entry name" value="SLR1998 PROTEIN"/>
    <property type="match status" value="1"/>
</dbReference>
<dbReference type="PATRIC" id="fig|445710.3.peg.2698"/>
<dbReference type="Proteomes" id="UP000077255">
    <property type="component" value="Chromosome"/>
</dbReference>
<dbReference type="AlphaFoldDB" id="A0A160N2W2"/>
<organism evidence="2 3">
    <name type="scientific">Dyella thiooxydans</name>
    <dbReference type="NCBI Taxonomy" id="445710"/>
    <lineage>
        <taxon>Bacteria</taxon>
        <taxon>Pseudomonadati</taxon>
        <taxon>Pseudomonadota</taxon>
        <taxon>Gammaproteobacteria</taxon>
        <taxon>Lysobacterales</taxon>
        <taxon>Rhodanobacteraceae</taxon>
        <taxon>Dyella</taxon>
    </lineage>
</organism>
<gene>
    <name evidence="2" type="ORF">ATSB10_27060</name>
</gene>
<dbReference type="PANTHER" id="PTHR43747">
    <property type="entry name" value="FAD-BINDING PROTEIN"/>
    <property type="match status" value="1"/>
</dbReference>
<name>A0A160N2W2_9GAMM</name>
<dbReference type="SUPFAM" id="SSF51905">
    <property type="entry name" value="FAD/NAD(P)-binding domain"/>
    <property type="match status" value="1"/>
</dbReference>
<evidence type="ECO:0000313" key="2">
    <source>
        <dbReference type="EMBL" id="AND70160.1"/>
    </source>
</evidence>
<dbReference type="InterPro" id="IPR002938">
    <property type="entry name" value="FAD-bd"/>
</dbReference>
<reference evidence="2 3" key="1">
    <citation type="submission" date="2016-02" db="EMBL/GenBank/DDBJ databases">
        <title>Complete genome sequencing and analysis of ATSB10, Dyella thiooxydans isolated from rhizosphere soil of sunflower (Helianthus annuus L.).</title>
        <authorList>
            <person name="Lee Y."/>
            <person name="Hwangbo K."/>
            <person name="Chung H."/>
            <person name="Yoo J."/>
            <person name="Kim K.Y."/>
            <person name="Sa T.M."/>
            <person name="Um Y."/>
            <person name="Madhaiyan M."/>
        </authorList>
    </citation>
    <scope>NUCLEOTIDE SEQUENCE [LARGE SCALE GENOMIC DNA]</scope>
    <source>
        <strain evidence="2 3">ATSB10</strain>
    </source>
</reference>
<dbReference type="STRING" id="445710.ATSB10_27060"/>
<protein>
    <recommendedName>
        <fullName evidence="1">FAD-binding domain-containing protein</fullName>
    </recommendedName>
</protein>
<dbReference type="InterPro" id="IPR036188">
    <property type="entry name" value="FAD/NAD-bd_sf"/>
</dbReference>
<feature type="domain" description="FAD-binding" evidence="1">
    <location>
        <begin position="7"/>
        <end position="198"/>
    </location>
</feature>
<dbReference type="OrthoDB" id="103324at2"/>
<evidence type="ECO:0000313" key="3">
    <source>
        <dbReference type="Proteomes" id="UP000077255"/>
    </source>
</evidence>
<dbReference type="InterPro" id="IPR050816">
    <property type="entry name" value="Flavin-dep_Halogenase_NPB"/>
</dbReference>
<dbReference type="GO" id="GO:0071949">
    <property type="term" value="F:FAD binding"/>
    <property type="evidence" value="ECO:0007669"/>
    <property type="project" value="InterPro"/>
</dbReference>
<accession>A0A160N2W2</accession>
<dbReference type="Pfam" id="PF01494">
    <property type="entry name" value="FAD_binding_3"/>
    <property type="match status" value="1"/>
</dbReference>
<sequence length="529" mass="59711">MDGTTHDVVILGGGLAGLCLALQLRDACPDLDVVVLERRGHPVPAAAYKVGESTVEIGAHYLAETLGLRDHLERSHLRKFGFRFFFSHGRDDLDAVTELGVREVLPTPSYQIDRGIFENLLGEEARRRGIAFRDGVGVRSIELGQGDAPHRVHCTGDGEPWVQARWLLDASGRAGLLRRQLDLTRDNGHHAHAAWFRLDDRIAIDQWSDDAEWSARCTPRERWRSTNHLCGPGYWCWLIPLACGAHSVGIVVDAAMHPVESINRFPRALDWLARHQPALAREVAARQDRLMDFAFFRDYSYGCARMFSTDRWALTGEAGAFLDPFYSPGTDFIAIANTYITELVRQDRAGELLAPRVRLYERLFQSFYDSTLALYRGQYPLLGDAEVLPIKVIWDYAYYWGVLCQLVFQRRLTDAALFAELGPELEQTRALNERMQAFFGRWHACSRGRNPRAMLDQRELPWFAAMNATLHDVLDDRGVRARLRDNVALLRALATTIVERAANSAGDTLREGMDDLATADHRPVLFTAA</sequence>
<dbReference type="KEGG" id="dtx:ATSB10_27060"/>
<dbReference type="EMBL" id="CP014841">
    <property type="protein sequence ID" value="AND70160.1"/>
    <property type="molecule type" value="Genomic_DNA"/>
</dbReference>
<proteinExistence type="predicted"/>